<dbReference type="InterPro" id="IPR023213">
    <property type="entry name" value="CAT-like_dom_sf"/>
</dbReference>
<dbReference type="FunFam" id="2.30.38.10:FF:000001">
    <property type="entry name" value="Non-ribosomal peptide synthetase PvdI"/>
    <property type="match status" value="1"/>
</dbReference>
<dbReference type="InterPro" id="IPR036736">
    <property type="entry name" value="ACP-like_sf"/>
</dbReference>
<dbReference type="Gene3D" id="1.10.1200.10">
    <property type="entry name" value="ACP-like"/>
    <property type="match status" value="1"/>
</dbReference>
<comment type="cofactor">
    <cofactor evidence="1">
        <name>pantetheine 4'-phosphate</name>
        <dbReference type="ChEBI" id="CHEBI:47942"/>
    </cofactor>
</comment>
<dbReference type="GO" id="GO:0003824">
    <property type="term" value="F:catalytic activity"/>
    <property type="evidence" value="ECO:0007669"/>
    <property type="project" value="InterPro"/>
</dbReference>
<dbReference type="InterPro" id="IPR001031">
    <property type="entry name" value="Thioesterase"/>
</dbReference>
<dbReference type="FunFam" id="1.10.1200.10:FF:000005">
    <property type="entry name" value="Nonribosomal peptide synthetase 1"/>
    <property type="match status" value="1"/>
</dbReference>
<keyword evidence="3" id="KW-0596">Phosphopantetheine</keyword>
<dbReference type="InterPro" id="IPR009081">
    <property type="entry name" value="PP-bd_ACP"/>
</dbReference>
<dbReference type="GO" id="GO:0044550">
    <property type="term" value="P:secondary metabolite biosynthetic process"/>
    <property type="evidence" value="ECO:0007669"/>
    <property type="project" value="UniProtKB-ARBA"/>
</dbReference>
<evidence type="ECO:0000256" key="4">
    <source>
        <dbReference type="ARBA" id="ARBA00022553"/>
    </source>
</evidence>
<dbReference type="Gene3D" id="3.30.300.30">
    <property type="match status" value="1"/>
</dbReference>
<protein>
    <submittedName>
        <fullName evidence="6">Dimodular nonribosomal peptide synthase NecA</fullName>
    </submittedName>
</protein>
<dbReference type="InterPro" id="IPR000873">
    <property type="entry name" value="AMP-dep_synth/lig_dom"/>
</dbReference>
<dbReference type="SUPFAM" id="SSF47336">
    <property type="entry name" value="ACP-like"/>
    <property type="match status" value="1"/>
</dbReference>
<evidence type="ECO:0000313" key="6">
    <source>
        <dbReference type="EMBL" id="QIE07359.1"/>
    </source>
</evidence>
<evidence type="ECO:0000259" key="5">
    <source>
        <dbReference type="PROSITE" id="PS50075"/>
    </source>
</evidence>
<dbReference type="PROSITE" id="PS50075">
    <property type="entry name" value="CARRIER"/>
    <property type="match status" value="1"/>
</dbReference>
<dbReference type="Gene3D" id="2.30.38.10">
    <property type="entry name" value="Luciferase, Domain 3"/>
    <property type="match status" value="1"/>
</dbReference>
<dbReference type="Gene3D" id="3.40.50.980">
    <property type="match status" value="2"/>
</dbReference>
<evidence type="ECO:0000256" key="3">
    <source>
        <dbReference type="ARBA" id="ARBA00022450"/>
    </source>
</evidence>
<reference evidence="6" key="1">
    <citation type="journal article" date="2020" name="Angew. Chem. Int. Ed. Engl.">
        <title>Mining Symbionts of Spider-Transmitted Fungus Illuminates Uncharted Biosynthetic Pathways to Cytotoxic Benzolactones.</title>
        <authorList>
            <person name="Niehs S.P."/>
            <person name="Dose B."/>
            <person name="Richter S."/>
            <person name="Pidot S.J."/>
            <person name="Dahse H.-M."/>
            <person name="Stinear T.P."/>
            <person name="Hertweck C."/>
        </authorList>
    </citation>
    <scope>NUCLEOTIDE SEQUENCE</scope>
    <source>
        <strain evidence="6">B8</strain>
    </source>
</reference>
<proteinExistence type="inferred from homology"/>
<dbReference type="InterPro" id="IPR045851">
    <property type="entry name" value="AMP-bd_C_sf"/>
</dbReference>
<feature type="domain" description="Carrier" evidence="5">
    <location>
        <begin position="972"/>
        <end position="1046"/>
    </location>
</feature>
<dbReference type="SUPFAM" id="SSF56801">
    <property type="entry name" value="Acetyl-CoA synthetase-like"/>
    <property type="match status" value="1"/>
</dbReference>
<dbReference type="Pfam" id="PF00668">
    <property type="entry name" value="Condensation"/>
    <property type="match status" value="1"/>
</dbReference>
<dbReference type="InterPro" id="IPR006162">
    <property type="entry name" value="Ppantetheine_attach_site"/>
</dbReference>
<dbReference type="InterPro" id="IPR010071">
    <property type="entry name" value="AA_adenyl_dom"/>
</dbReference>
<dbReference type="InterPro" id="IPR020845">
    <property type="entry name" value="AMP-binding_CS"/>
</dbReference>
<dbReference type="InterPro" id="IPR029058">
    <property type="entry name" value="AB_hydrolase_fold"/>
</dbReference>
<dbReference type="Gene3D" id="3.30.559.30">
    <property type="entry name" value="Nonribosomal peptide synthetase, condensation domain"/>
    <property type="match status" value="1"/>
</dbReference>
<sequence length="1345" mass="148793">MSADVTPLTCPLTTAQTEIWLAQQIHTNAPVYHIAQYTTIHGAIEPSLFETALRQVINEAEILRLRFIESDGGLRQYVDSPPWSLPLVDFSAEADPKAAAEAWMQAHYERPVDILCGPLFHYAVLKIASDRVLWYQFYHHIVMDGVGMHLIAQRVAHVYSAMCDKVEPEPCPFGSVRQLLESDAQYRTGNQWTRDEAYWLQYCTDWPEPTTLASRAASSLQHRIRQTSYLSSQSIGDYAADASRLAQLVTAAMAAYLHRMTGTQDVVLGLPVTARFGADRHTPGMVANVVPLRLNVQPDMNLSSLMQQIAQGIQRGLRYQRYPSEALRRKLARISSQPLFSTTVNIMPFDYNLSFGGHTSTNHNLLNGPIEDLMLGVYLLPDNPRLRVDCNANSACYTADELIAHQRRFVKLLETLAADPSRPIKSIDLLDAAERRRLLVEWNATECEYPSHLCVHQLFEAQVERTPDATALIVENQTLSYKELNARANRLAHHLRALGVRPGSCVALYVQRSPEMVIGMLATLKAGGAYVPLDPTYPPERLADMVTDSTPVAVLSIQALHTAVAQRLGAGVPVLDLQAHAVQWRDRSANNLDAQEVGLNAHHLAYVIYTSGSTGRPKGVMIQHSGVVNQVTAMARALRLSAKDRALQFASLSFDTSVEEIFSTLTSGATLVLRSDTWLAGARQFWTLCEANRISVVNLPTQFWAQLIQEKAPIPDSVRVVIVGGDTLSASAWSAWFAGDGHRPRLLNTYGPTETTISATTHEVTRHDGRWRSIGRAIANTRIYILDAWMQPVPPGAVGELYIGGAGVARGYLNRPDLTLERFLPDPFTHVPDARMYKTGDMVRYLTDGTLEFLGRNDHQVKIRGFRVELDEIEVQLATHPEVRDAIVLARDGQQSQTRLVAYVTLREGAPVDASPANALRAHLETRLPEYMIPAAFVRLDALPLTPNGKLDRKALPAPSGDAWAHTSCYAAPQGEIETLLASLWSELLGVEQVSRHDAFFALGGHSLLAVLLVNRMADYGYYVALKDIFQFPVLGNLASHITPTSDVGPLSRVINVRAGGTGLPIFFVPTGLGDYSYAFALAPHLDASWPIYGLPWPSVGESPPATAKDLASYLISFLKAVQPTGPYRLIGYSGGGILAYTIAEVLLANGDEVAFVGLIDTLAPYCLRAWPTQTKSLFLDYVEYAFKVESPTLIGRLRRDADHMELVQLIEEVQRLGLFPRGLSACTEAERWEFHAHITRQLIAYEPRPLPITVHQLYSTETLPLPTSMRRPGSTEERVSLPSDRGWQAITSPNGIKTIQIPGNHATIMNDAHHRAQLGNCLNQALFDAQRSREGCDELFVKHS</sequence>
<dbReference type="GO" id="GO:0005737">
    <property type="term" value="C:cytoplasm"/>
    <property type="evidence" value="ECO:0007669"/>
    <property type="project" value="TreeGrafter"/>
</dbReference>
<name>A0A6G6CX06_9BURK</name>
<gene>
    <name evidence="6" type="primary">necA</name>
</gene>
<comment type="similarity">
    <text evidence="2">Belongs to the ATP-dependent AMP-binding enzyme family.</text>
</comment>
<organism evidence="6">
    <name type="scientific">Burkholderia sp. B8(2020)</name>
    <dbReference type="NCBI Taxonomy" id="2713619"/>
    <lineage>
        <taxon>Bacteria</taxon>
        <taxon>Pseudomonadati</taxon>
        <taxon>Pseudomonadota</taxon>
        <taxon>Betaproteobacteria</taxon>
        <taxon>Burkholderiales</taxon>
        <taxon>Burkholderiaceae</taxon>
        <taxon>Burkholderia</taxon>
    </lineage>
</organism>
<dbReference type="InterPro" id="IPR025110">
    <property type="entry name" value="AMP-bd_C"/>
</dbReference>
<dbReference type="FunFam" id="3.40.50.12780:FF:000012">
    <property type="entry name" value="Non-ribosomal peptide synthetase"/>
    <property type="match status" value="1"/>
</dbReference>
<dbReference type="PANTHER" id="PTHR45527">
    <property type="entry name" value="NONRIBOSOMAL PEPTIDE SYNTHETASE"/>
    <property type="match status" value="1"/>
</dbReference>
<dbReference type="InterPro" id="IPR001242">
    <property type="entry name" value="Condensation_dom"/>
</dbReference>
<dbReference type="SMART" id="SM00824">
    <property type="entry name" value="PKS_TE"/>
    <property type="match status" value="1"/>
</dbReference>
<dbReference type="InterPro" id="IPR020802">
    <property type="entry name" value="TesA-like"/>
</dbReference>
<dbReference type="Pfam" id="PF00550">
    <property type="entry name" value="PP-binding"/>
    <property type="match status" value="1"/>
</dbReference>
<dbReference type="PROSITE" id="PS00455">
    <property type="entry name" value="AMP_BINDING"/>
    <property type="match status" value="1"/>
</dbReference>
<dbReference type="Pfam" id="PF00975">
    <property type="entry name" value="Thioesterase"/>
    <property type="match status" value="1"/>
</dbReference>
<dbReference type="Gene3D" id="3.30.559.10">
    <property type="entry name" value="Chloramphenicol acetyltransferase-like domain"/>
    <property type="match status" value="1"/>
</dbReference>
<dbReference type="FunFam" id="3.30.300.30:FF:000010">
    <property type="entry name" value="Enterobactin synthetase component F"/>
    <property type="match status" value="1"/>
</dbReference>
<evidence type="ECO:0000256" key="1">
    <source>
        <dbReference type="ARBA" id="ARBA00001957"/>
    </source>
</evidence>
<dbReference type="CDD" id="cd05930">
    <property type="entry name" value="A_NRPS"/>
    <property type="match status" value="1"/>
</dbReference>
<keyword evidence="4" id="KW-0597">Phosphoprotein</keyword>
<dbReference type="PANTHER" id="PTHR45527:SF1">
    <property type="entry name" value="FATTY ACID SYNTHASE"/>
    <property type="match status" value="1"/>
</dbReference>
<dbReference type="Pfam" id="PF13193">
    <property type="entry name" value="AMP-binding_C"/>
    <property type="match status" value="1"/>
</dbReference>
<dbReference type="FunFam" id="3.40.50.980:FF:000001">
    <property type="entry name" value="Non-ribosomal peptide synthetase"/>
    <property type="match status" value="1"/>
</dbReference>
<dbReference type="Pfam" id="PF00501">
    <property type="entry name" value="AMP-binding"/>
    <property type="match status" value="1"/>
</dbReference>
<dbReference type="SUPFAM" id="SSF53474">
    <property type="entry name" value="alpha/beta-Hydrolases"/>
    <property type="match status" value="1"/>
</dbReference>
<accession>A0A6G6CX06</accession>
<dbReference type="PROSITE" id="PS00012">
    <property type="entry name" value="PHOSPHOPANTETHEINE"/>
    <property type="match status" value="1"/>
</dbReference>
<dbReference type="GO" id="GO:0043041">
    <property type="term" value="P:amino acid activation for nonribosomal peptide biosynthetic process"/>
    <property type="evidence" value="ECO:0007669"/>
    <property type="project" value="TreeGrafter"/>
</dbReference>
<dbReference type="GO" id="GO:0031177">
    <property type="term" value="F:phosphopantetheine binding"/>
    <property type="evidence" value="ECO:0007669"/>
    <property type="project" value="TreeGrafter"/>
</dbReference>
<evidence type="ECO:0000256" key="2">
    <source>
        <dbReference type="ARBA" id="ARBA00006432"/>
    </source>
</evidence>
<dbReference type="NCBIfam" id="TIGR01733">
    <property type="entry name" value="AA-adenyl-dom"/>
    <property type="match status" value="1"/>
</dbReference>
<dbReference type="EMBL" id="MN734804">
    <property type="protein sequence ID" value="QIE07359.1"/>
    <property type="molecule type" value="Genomic_DNA"/>
</dbReference>
<dbReference type="Gene3D" id="3.40.50.1820">
    <property type="entry name" value="alpha/beta hydrolase"/>
    <property type="match status" value="1"/>
</dbReference>
<dbReference type="SUPFAM" id="SSF52777">
    <property type="entry name" value="CoA-dependent acyltransferases"/>
    <property type="match status" value="2"/>
</dbReference>